<protein>
    <recommendedName>
        <fullName evidence="2">Methylamine utilization protein</fullName>
    </recommendedName>
</protein>
<organism evidence="1">
    <name type="scientific">marine sediment metagenome</name>
    <dbReference type="NCBI Taxonomy" id="412755"/>
    <lineage>
        <taxon>unclassified sequences</taxon>
        <taxon>metagenomes</taxon>
        <taxon>ecological metagenomes</taxon>
    </lineage>
</organism>
<gene>
    <name evidence="1" type="ORF">LCGC14_0014440</name>
</gene>
<dbReference type="EMBL" id="LAZR01000002">
    <property type="protein sequence ID" value="KKO11940.1"/>
    <property type="molecule type" value="Genomic_DNA"/>
</dbReference>
<dbReference type="CDD" id="cd04221">
    <property type="entry name" value="MauL"/>
    <property type="match status" value="1"/>
</dbReference>
<dbReference type="InterPro" id="IPR008972">
    <property type="entry name" value="Cupredoxin"/>
</dbReference>
<name>A0A0F9W6I1_9ZZZZ</name>
<dbReference type="AlphaFoldDB" id="A0A0F9W6I1"/>
<evidence type="ECO:0008006" key="2">
    <source>
        <dbReference type="Google" id="ProtNLM"/>
    </source>
</evidence>
<evidence type="ECO:0000313" key="1">
    <source>
        <dbReference type="EMBL" id="KKO11940.1"/>
    </source>
</evidence>
<accession>A0A0F9W6I1</accession>
<dbReference type="Gene3D" id="2.60.40.420">
    <property type="entry name" value="Cupredoxins - blue copper proteins"/>
    <property type="match status" value="1"/>
</dbReference>
<reference evidence="1" key="1">
    <citation type="journal article" date="2015" name="Nature">
        <title>Complex archaea that bridge the gap between prokaryotes and eukaryotes.</title>
        <authorList>
            <person name="Spang A."/>
            <person name="Saw J.H."/>
            <person name="Jorgensen S.L."/>
            <person name="Zaremba-Niedzwiedzka K."/>
            <person name="Martijn J."/>
            <person name="Lind A.E."/>
            <person name="van Eijk R."/>
            <person name="Schleper C."/>
            <person name="Guy L."/>
            <person name="Ettema T.J."/>
        </authorList>
    </citation>
    <scope>NUCLEOTIDE SEQUENCE</scope>
</reference>
<dbReference type="SUPFAM" id="SSF49503">
    <property type="entry name" value="Cupredoxins"/>
    <property type="match status" value="1"/>
</dbReference>
<dbReference type="InterPro" id="IPR034242">
    <property type="entry name" value="MauL"/>
</dbReference>
<proteinExistence type="predicted"/>
<sequence>MAITALFSTALSAAELNLVLQDEDGNPVSLAVVEARLTPAESRTDAPVAEIDQIDRRFVPMVLLISPGQQVNFPNSDNVRHHVYSFSDIKQFSTPLYADENVEPVRFEAPGIAVLGCNIHDSMVAYVYVSDWHDATLSDAAGNIALTGMAQLPQTLHIWHPWLQTPGNVYELDVSNNTSGDRIAVTLPVVNPDQQFGFRALLPGGTQ</sequence>
<comment type="caution">
    <text evidence="1">The sequence shown here is derived from an EMBL/GenBank/DDBJ whole genome shotgun (WGS) entry which is preliminary data.</text>
</comment>